<comment type="catalytic activity">
    <reaction evidence="20">
        <text>a 1-acyl-sn-glycero-3-phosphocholine + H2O = sn-glycerol 3-phosphocholine + a fatty acid + H(+)</text>
        <dbReference type="Rhea" id="RHEA:15177"/>
        <dbReference type="ChEBI" id="CHEBI:15377"/>
        <dbReference type="ChEBI" id="CHEBI:15378"/>
        <dbReference type="ChEBI" id="CHEBI:16870"/>
        <dbReference type="ChEBI" id="CHEBI:28868"/>
        <dbReference type="ChEBI" id="CHEBI:58168"/>
        <dbReference type="EC" id="3.1.1.5"/>
    </reaction>
    <physiologicalReaction direction="left-to-right" evidence="20">
        <dbReference type="Rhea" id="RHEA:15178"/>
    </physiologicalReaction>
</comment>
<evidence type="ECO:0000256" key="6">
    <source>
        <dbReference type="ARBA" id="ARBA00022692"/>
    </source>
</evidence>
<dbReference type="PANTHER" id="PTHR24185:SF1">
    <property type="entry name" value="CALCIUM-INDEPENDENT PHOSPHOLIPASE A2-GAMMA"/>
    <property type="match status" value="1"/>
</dbReference>
<comment type="catalytic activity">
    <reaction evidence="25">
        <text>1-acyl-2-(9Z,12Z)-octadecadienoyl-sn-glycero-3-phosphocholine + H2O = a 1-acyl-sn-glycero-3-phosphocholine + (9Z,12Z)-octadecadienoate + H(+)</text>
        <dbReference type="Rhea" id="RHEA:40643"/>
        <dbReference type="ChEBI" id="CHEBI:15377"/>
        <dbReference type="ChEBI" id="CHEBI:15378"/>
        <dbReference type="ChEBI" id="CHEBI:30245"/>
        <dbReference type="ChEBI" id="CHEBI:58168"/>
        <dbReference type="ChEBI" id="CHEBI:60000"/>
    </reaction>
    <physiologicalReaction direction="left-to-right" evidence="25">
        <dbReference type="Rhea" id="RHEA:40644"/>
    </physiologicalReaction>
</comment>
<dbReference type="GO" id="GO:0004622">
    <property type="term" value="F:phosphatidylcholine lysophospholipase activity"/>
    <property type="evidence" value="ECO:0007669"/>
    <property type="project" value="UniProtKB-EC"/>
</dbReference>
<dbReference type="EMBL" id="JH172634">
    <property type="protein sequence ID" value="EHB14990.1"/>
    <property type="molecule type" value="Genomic_DNA"/>
</dbReference>
<dbReference type="FunCoup" id="G5C0C9">
    <property type="interactions" value="2241"/>
</dbReference>
<dbReference type="GO" id="GO:0005778">
    <property type="term" value="C:peroxisomal membrane"/>
    <property type="evidence" value="ECO:0007669"/>
    <property type="project" value="UniProtKB-SubCell"/>
</dbReference>
<evidence type="ECO:0000256" key="11">
    <source>
        <dbReference type="ARBA" id="ARBA00023098"/>
    </source>
</evidence>
<dbReference type="PROSITE" id="PS51635">
    <property type="entry name" value="PNPLA"/>
    <property type="match status" value="1"/>
</dbReference>
<evidence type="ECO:0000256" key="13">
    <source>
        <dbReference type="ARBA" id="ARBA00023136"/>
    </source>
</evidence>
<keyword evidence="15" id="KW-0325">Glycoprotein</keyword>
<keyword evidence="11 42" id="KW-0443">Lipid metabolism</keyword>
<dbReference type="eggNOG" id="KOG4231">
    <property type="taxonomic scope" value="Eukaryota"/>
</dbReference>
<evidence type="ECO:0000313" key="46">
    <source>
        <dbReference type="Proteomes" id="UP000006813"/>
    </source>
</evidence>
<evidence type="ECO:0000256" key="32">
    <source>
        <dbReference type="ARBA" id="ARBA00051713"/>
    </source>
</evidence>
<dbReference type="CDD" id="cd07211">
    <property type="entry name" value="Pat_PNPLA8"/>
    <property type="match status" value="1"/>
</dbReference>
<evidence type="ECO:0000256" key="41">
    <source>
        <dbReference type="ARBA" id="ARBA00078893"/>
    </source>
</evidence>
<evidence type="ECO:0000256" key="14">
    <source>
        <dbReference type="ARBA" id="ARBA00023140"/>
    </source>
</evidence>
<dbReference type="GO" id="GO:0016042">
    <property type="term" value="P:lipid catabolic process"/>
    <property type="evidence" value="ECO:0007669"/>
    <property type="project" value="UniProtKB-UniRule"/>
</dbReference>
<evidence type="ECO:0000256" key="7">
    <source>
        <dbReference type="ARBA" id="ARBA00022801"/>
    </source>
</evidence>
<dbReference type="GO" id="GO:0031966">
    <property type="term" value="C:mitochondrial membrane"/>
    <property type="evidence" value="ECO:0007669"/>
    <property type="project" value="UniProtKB-SubCell"/>
</dbReference>
<comment type="catalytic activity">
    <reaction evidence="18">
        <text>a 1,2-diacyl-sn-glycero-3-phosphoethanolamine + H2O = a 1-acyl-sn-glycero-3-phosphoethanolamine + a fatty acid + H(+)</text>
        <dbReference type="Rhea" id="RHEA:44604"/>
        <dbReference type="ChEBI" id="CHEBI:15377"/>
        <dbReference type="ChEBI" id="CHEBI:15378"/>
        <dbReference type="ChEBI" id="CHEBI:28868"/>
        <dbReference type="ChEBI" id="CHEBI:64381"/>
        <dbReference type="ChEBI" id="CHEBI:64612"/>
    </reaction>
    <physiologicalReaction direction="left-to-right" evidence="18">
        <dbReference type="Rhea" id="RHEA:44605"/>
    </physiologicalReaction>
</comment>
<sequence>MSINLTIDIYIYLLSNARSLCGKQRSKQLHFVCSPRHYWRISHISLQRGFHTSRIKCKWARSEAYSYSKHCYFPRNHVSIWKRSTSAPKGLTKVTIRLSRIKSTLNSVSKAVFGSQNEMISRLAQFKPNFPILRKVSDSGWLKQKNTKQAITFLKKYSDRSTEKSPFAEEKSHLVDKADTGKQSLFRYTSSITTKFGESFYFLSNHINSYFKCEEKMSQTKENKHFQDKAELKTEKVEEGKPSSRGPGPQTNELGSQSSTGTLAKPASPSGVPEVLPVSTKQSIANFLSRPTEGVQALVGGYIGGLVPKLKCDSKSQSEEQEEPAKTEQAVSKDKNAEEKKHLSLQREKASCYSIIARVSIDNRTRALVQALRRTADPKLCITRVEELTFHLLEFPEGKGVAVKERIIPYLLRLRQVKDETLQAAVREILALIGYVDPVKGRGIRILTIDGGGTRGVVALQTLRKLVELTQKPVHQLFDYICGVSTGAVLAFMLGLFHMPLDECEELYRKLGSDVFSQNVIVGTVKMSWSHAFYDSQTWEKILKDRMGSALMIETARNPACPKVAAVSTIVNRGITPKAFVFRNYGHFPGINSHYLGGCQYKMWQAIRASSAAPGYFAEYALGNDLHQDGGLLLNNPSALAMHECKCLWPDVPLECIVSLGTGRYESDVKNTATYTSLKTKLSNVINSATDTEEVHIMLDGLLPPDTYFRFNPVMCENIPLDESRNEKLDQLQLEGLKYIERNEQKMKKLAKILSQEKTTLQKINDWIKLKTDMYEGLPFFSKL</sequence>
<evidence type="ECO:0000256" key="25">
    <source>
        <dbReference type="ARBA" id="ARBA00050467"/>
    </source>
</evidence>
<feature type="short sequence motif" description="DGA/G" evidence="42">
    <location>
        <begin position="629"/>
        <end position="631"/>
    </location>
</feature>
<comment type="catalytic activity">
    <reaction evidence="28">
        <text>1-acyl-2-(9Z,12Z)-octadecadienoyl-sn-glycero-3-phosphoethanolamine + H2O = a 1-acyl-sn-glycero-3-phosphoethanolamine + (9Z,12Z)-octadecadienoate + H(+)</text>
        <dbReference type="Rhea" id="RHEA:40639"/>
        <dbReference type="ChEBI" id="CHEBI:15377"/>
        <dbReference type="ChEBI" id="CHEBI:15378"/>
        <dbReference type="ChEBI" id="CHEBI:30245"/>
        <dbReference type="ChEBI" id="CHEBI:64381"/>
        <dbReference type="ChEBI" id="CHEBI:75069"/>
    </reaction>
    <physiologicalReaction direction="left-to-right" evidence="28">
        <dbReference type="Rhea" id="RHEA:40640"/>
    </physiologicalReaction>
</comment>
<evidence type="ECO:0000256" key="29">
    <source>
        <dbReference type="ARBA" id="ARBA00051089"/>
    </source>
</evidence>
<comment type="catalytic activity">
    <reaction evidence="31">
        <text>1',3'-bis-[1,2-di-(9Z,12Z-octadecadienoyl)-sn-glycero-3-phospho]-glycerol + H2O = 1'-[1,2-di-(9Z,12Z-octadecadienoyl)-sn-glycero-3-phospho]-3'-[1-(9Z,12Z-octadecadienoyl)-sn-glycero-3-phospho]-glycerol + (9Z,12Z)-octadecadienoate + H(+)</text>
        <dbReference type="Rhea" id="RHEA:52812"/>
        <dbReference type="ChEBI" id="CHEBI:15377"/>
        <dbReference type="ChEBI" id="CHEBI:15378"/>
        <dbReference type="ChEBI" id="CHEBI:30245"/>
        <dbReference type="ChEBI" id="CHEBI:83580"/>
        <dbReference type="ChEBI" id="CHEBI:83581"/>
    </reaction>
    <physiologicalReaction direction="left-to-right" evidence="31">
        <dbReference type="Rhea" id="RHEA:52813"/>
    </physiologicalReaction>
</comment>
<evidence type="ECO:0000256" key="2">
    <source>
        <dbReference type="ARBA" id="ARBA00004389"/>
    </source>
</evidence>
<evidence type="ECO:0000256" key="38">
    <source>
        <dbReference type="ARBA" id="ARBA00052864"/>
    </source>
</evidence>
<comment type="catalytic activity">
    <reaction evidence="34">
        <text>a 1,2-diacyl-sn-glycero-3-phosphocholine + H2O = a 2-acyl-sn-glycero-3-phosphocholine + a fatty acid + H(+)</text>
        <dbReference type="Rhea" id="RHEA:18689"/>
        <dbReference type="ChEBI" id="CHEBI:15377"/>
        <dbReference type="ChEBI" id="CHEBI:15378"/>
        <dbReference type="ChEBI" id="CHEBI:28868"/>
        <dbReference type="ChEBI" id="CHEBI:57643"/>
        <dbReference type="ChEBI" id="CHEBI:57875"/>
    </reaction>
    <physiologicalReaction direction="left-to-right" evidence="34">
        <dbReference type="Rhea" id="RHEA:18690"/>
    </physiologicalReaction>
</comment>
<comment type="catalytic activity">
    <reaction evidence="24">
        <text>1-hexadecanoyl-2-(4Z,7Z,10Z,13Z,16Z,19Z-docosahexaenoyl)-sn-glycero-3-phosphocholine + H2O = 2-(4Z,7Z,10Z,13Z,16Z,19Z-docosahexaenoyl)-sn-glycero-3-phosphocholine + hexadecanoate + H(+)</text>
        <dbReference type="Rhea" id="RHEA:41063"/>
        <dbReference type="ChEBI" id="CHEBI:7896"/>
        <dbReference type="ChEBI" id="CHEBI:15377"/>
        <dbReference type="ChEBI" id="CHEBI:15378"/>
        <dbReference type="ChEBI" id="CHEBI:74963"/>
        <dbReference type="ChEBI" id="CHEBI:76085"/>
    </reaction>
    <physiologicalReaction direction="left-to-right" evidence="24">
        <dbReference type="Rhea" id="RHEA:41064"/>
    </physiologicalReaction>
</comment>
<evidence type="ECO:0000256" key="22">
    <source>
        <dbReference type="ARBA" id="ARBA00048656"/>
    </source>
</evidence>
<evidence type="ECO:0000256" key="42">
    <source>
        <dbReference type="PROSITE-ProRule" id="PRU01161"/>
    </source>
</evidence>
<feature type="short sequence motif" description="GXSXG" evidence="42">
    <location>
        <begin position="483"/>
        <end position="487"/>
    </location>
</feature>
<comment type="subcellular location">
    <subcellularLocation>
        <location evidence="2">Endoplasmic reticulum membrane</location>
        <topology evidence="2">Single-pass membrane protein</topology>
    </subcellularLocation>
    <subcellularLocation>
        <location evidence="1">Mitochondrion membrane</location>
        <topology evidence="1">Single-pass membrane protein</topology>
    </subcellularLocation>
    <subcellularLocation>
        <location evidence="3">Peroxisome membrane</location>
        <topology evidence="3">Single-pass membrane protein</topology>
    </subcellularLocation>
</comment>
<dbReference type="GO" id="GO:0005789">
    <property type="term" value="C:endoplasmic reticulum membrane"/>
    <property type="evidence" value="ECO:0007669"/>
    <property type="project" value="UniProtKB-SubCell"/>
</dbReference>
<comment type="catalytic activity">
    <reaction evidence="26">
        <text>1'-[1-acyl-2-(9-hydroxy-(10E,12Z)-octadecadienoyl)-sn-glycero-3-phospho]-3'-[1,2-diacyl-sn-glycero-3-phospho]-glycerol + H2O = 9-hydroxy-(10E,12Z)-octadecadienoate + 1'-[1,2-diacyl-sn-glycero-3-phospho],3'-[1-acyl-sn-glycero-3-phospho]-glycerol + H(+)</text>
        <dbReference type="Rhea" id="RHEA:67272"/>
        <dbReference type="ChEBI" id="CHEBI:15377"/>
        <dbReference type="ChEBI" id="CHEBI:15378"/>
        <dbReference type="ChEBI" id="CHEBI:64743"/>
        <dbReference type="ChEBI" id="CHEBI:133820"/>
        <dbReference type="ChEBI" id="CHEBI:167908"/>
    </reaction>
    <physiologicalReaction direction="left-to-right" evidence="26">
        <dbReference type="Rhea" id="RHEA:67273"/>
    </physiologicalReaction>
</comment>
<keyword evidence="7 42" id="KW-0378">Hydrolase</keyword>
<evidence type="ECO:0000256" key="19">
    <source>
        <dbReference type="ARBA" id="ARBA00048373"/>
    </source>
</evidence>
<comment type="catalytic activity">
    <reaction evidence="37">
        <text>1-octadecanoyl-2-(9Z-octadecenoyl)-sn-glycero-3-phosphocholine + H2O = 2-(9Z-octadecenoyl)-sn-glycero-3-phosphocholine + octadecanoate + H(+)</text>
        <dbReference type="Rhea" id="RHEA:40823"/>
        <dbReference type="ChEBI" id="CHEBI:15377"/>
        <dbReference type="ChEBI" id="CHEBI:15378"/>
        <dbReference type="ChEBI" id="CHEBI:25629"/>
        <dbReference type="ChEBI" id="CHEBI:75034"/>
        <dbReference type="ChEBI" id="CHEBI:76071"/>
    </reaction>
    <physiologicalReaction direction="left-to-right" evidence="37">
        <dbReference type="Rhea" id="RHEA:40824"/>
    </physiologicalReaction>
</comment>
<evidence type="ECO:0000259" key="44">
    <source>
        <dbReference type="PROSITE" id="PS51635"/>
    </source>
</evidence>
<evidence type="ECO:0000256" key="16">
    <source>
        <dbReference type="ARBA" id="ARBA00023408"/>
    </source>
</evidence>
<feature type="domain" description="PNPLA" evidence="44">
    <location>
        <begin position="447"/>
        <end position="642"/>
    </location>
</feature>
<accession>G5C0C9</accession>
<comment type="catalytic activity">
    <reaction evidence="38">
        <text>1-hexadecanoyl-2-(5Z,8Z,11Z,14Z-eicosatetraenoyl)-sn-glycero-3-phosphocholine + H2O = 2-(5Z,8Z,11Z,14Z)-eicosatetraenoyl-sn-glycero-3-phosphocholine + hexadecanoate + H(+)</text>
        <dbReference type="Rhea" id="RHEA:40571"/>
        <dbReference type="ChEBI" id="CHEBI:7896"/>
        <dbReference type="ChEBI" id="CHEBI:15377"/>
        <dbReference type="ChEBI" id="CHEBI:15378"/>
        <dbReference type="ChEBI" id="CHEBI:73003"/>
        <dbReference type="ChEBI" id="CHEBI:76079"/>
    </reaction>
    <physiologicalReaction direction="left-to-right" evidence="38">
        <dbReference type="Rhea" id="RHEA:40572"/>
    </physiologicalReaction>
</comment>
<evidence type="ECO:0000256" key="15">
    <source>
        <dbReference type="ARBA" id="ARBA00023180"/>
    </source>
</evidence>
<evidence type="ECO:0000256" key="24">
    <source>
        <dbReference type="ARBA" id="ARBA00050264"/>
    </source>
</evidence>
<evidence type="ECO:0000256" key="1">
    <source>
        <dbReference type="ARBA" id="ARBA00004304"/>
    </source>
</evidence>
<feature type="short sequence motif" description="GXGXXG" evidence="42">
    <location>
        <begin position="451"/>
        <end position="456"/>
    </location>
</feature>
<dbReference type="InterPro" id="IPR045217">
    <property type="entry name" value="PNPLA8-like"/>
</dbReference>
<dbReference type="InterPro" id="IPR016035">
    <property type="entry name" value="Acyl_Trfase/lysoPLipase"/>
</dbReference>
<comment type="catalytic activity">
    <reaction evidence="21">
        <text>1-hexadecanoyl-2-(5Z,8Z,11Z,14Z-eicosatetraenoyl)-sn-glycero-3-phosphoethanolamine + H2O = 1-hexadecanoyl-sn-glycero-3-phosphoethanolamine + (5Z,8Z,11Z,14Z)-eicosatetraenoate + H(+)</text>
        <dbReference type="Rhea" id="RHEA:40431"/>
        <dbReference type="ChEBI" id="CHEBI:15377"/>
        <dbReference type="ChEBI" id="CHEBI:15378"/>
        <dbReference type="ChEBI" id="CHEBI:32395"/>
        <dbReference type="ChEBI" id="CHEBI:73004"/>
        <dbReference type="ChEBI" id="CHEBI:73009"/>
    </reaction>
    <physiologicalReaction direction="left-to-right" evidence="21">
        <dbReference type="Rhea" id="RHEA:40432"/>
    </physiologicalReaction>
</comment>
<dbReference type="Pfam" id="PF01734">
    <property type="entry name" value="Patatin"/>
    <property type="match status" value="1"/>
</dbReference>
<name>G5C0C9_HETGA</name>
<comment type="pathway">
    <text evidence="17">Phospholipid metabolism.</text>
</comment>
<evidence type="ECO:0000256" key="27">
    <source>
        <dbReference type="ARBA" id="ARBA00050796"/>
    </source>
</evidence>
<dbReference type="EC" id="3.1.1.5" evidence="5"/>
<keyword evidence="14" id="KW-0576">Peroxisome</keyword>
<dbReference type="GO" id="GO:0032048">
    <property type="term" value="P:cardiolipin metabolic process"/>
    <property type="evidence" value="ECO:0007669"/>
    <property type="project" value="UniProtKB-ARBA"/>
</dbReference>
<keyword evidence="13" id="KW-0472">Membrane</keyword>
<comment type="catalytic activity">
    <reaction evidence="36">
        <text>a 1,2-diacyl-sn-glycero-3-phosphocholine + H2O = a 1-acyl-sn-glycero-3-phosphocholine + a fatty acid + H(+)</text>
        <dbReference type="Rhea" id="RHEA:15801"/>
        <dbReference type="ChEBI" id="CHEBI:15377"/>
        <dbReference type="ChEBI" id="CHEBI:15378"/>
        <dbReference type="ChEBI" id="CHEBI:28868"/>
        <dbReference type="ChEBI" id="CHEBI:57643"/>
        <dbReference type="ChEBI" id="CHEBI:58168"/>
    </reaction>
    <physiologicalReaction direction="left-to-right" evidence="36">
        <dbReference type="Rhea" id="RHEA:15802"/>
    </physiologicalReaction>
</comment>
<keyword evidence="10" id="KW-1133">Transmembrane helix</keyword>
<feature type="region of interest" description="Disordered" evidence="43">
    <location>
        <begin position="314"/>
        <end position="343"/>
    </location>
</feature>
<evidence type="ECO:0000313" key="45">
    <source>
        <dbReference type="EMBL" id="EHB14990.1"/>
    </source>
</evidence>
<evidence type="ECO:0000256" key="34">
    <source>
        <dbReference type="ARBA" id="ARBA00052045"/>
    </source>
</evidence>
<dbReference type="STRING" id="10181.G5C0C9"/>
<dbReference type="GO" id="GO:0019369">
    <property type="term" value="P:arachidonate metabolic process"/>
    <property type="evidence" value="ECO:0007669"/>
    <property type="project" value="TreeGrafter"/>
</dbReference>
<feature type="active site" description="Proton acceptor" evidence="42">
    <location>
        <position position="629"/>
    </location>
</feature>
<feature type="compositionally biased region" description="Basic and acidic residues" evidence="43">
    <location>
        <begin position="222"/>
        <end position="242"/>
    </location>
</feature>
<dbReference type="AlphaFoldDB" id="G5C0C9"/>
<dbReference type="GO" id="GO:0070328">
    <property type="term" value="P:triglyceride homeostasis"/>
    <property type="evidence" value="ECO:0007669"/>
    <property type="project" value="UniProtKB-ARBA"/>
</dbReference>
<evidence type="ECO:0000256" key="31">
    <source>
        <dbReference type="ARBA" id="ARBA00051658"/>
    </source>
</evidence>
<evidence type="ECO:0000256" key="37">
    <source>
        <dbReference type="ARBA" id="ARBA00052656"/>
    </source>
</evidence>
<evidence type="ECO:0000256" key="17">
    <source>
        <dbReference type="ARBA" id="ARBA00025707"/>
    </source>
</evidence>
<evidence type="ECO:0000256" key="21">
    <source>
        <dbReference type="ARBA" id="ARBA00048541"/>
    </source>
</evidence>
<dbReference type="InterPro" id="IPR002641">
    <property type="entry name" value="PNPLA_dom"/>
</dbReference>
<evidence type="ECO:0000256" key="4">
    <source>
        <dbReference type="ARBA" id="ARBA00005189"/>
    </source>
</evidence>
<evidence type="ECO:0000256" key="10">
    <source>
        <dbReference type="ARBA" id="ARBA00022989"/>
    </source>
</evidence>
<gene>
    <name evidence="45" type="ORF">GW7_06595</name>
</gene>
<evidence type="ECO:0000256" key="5">
    <source>
        <dbReference type="ARBA" id="ARBA00013274"/>
    </source>
</evidence>
<reference evidence="45 46" key="1">
    <citation type="journal article" date="2011" name="Nature">
        <title>Genome sequencing reveals insights into physiology and longevity of the naked mole rat.</title>
        <authorList>
            <person name="Kim E.B."/>
            <person name="Fang X."/>
            <person name="Fushan A.A."/>
            <person name="Huang Z."/>
            <person name="Lobanov A.V."/>
            <person name="Han L."/>
            <person name="Marino S.M."/>
            <person name="Sun X."/>
            <person name="Turanov A.A."/>
            <person name="Yang P."/>
            <person name="Yim S.H."/>
            <person name="Zhao X."/>
            <person name="Kasaikina M.V."/>
            <person name="Stoletzki N."/>
            <person name="Peng C."/>
            <person name="Polak P."/>
            <person name="Xiong Z."/>
            <person name="Kiezun A."/>
            <person name="Zhu Y."/>
            <person name="Chen Y."/>
            <person name="Kryukov G.V."/>
            <person name="Zhang Q."/>
            <person name="Peshkin L."/>
            <person name="Yang L."/>
            <person name="Bronson R.T."/>
            <person name="Buffenstein R."/>
            <person name="Wang B."/>
            <person name="Han C."/>
            <person name="Li Q."/>
            <person name="Chen L."/>
            <person name="Zhao W."/>
            <person name="Sunyaev S.R."/>
            <person name="Park T.J."/>
            <person name="Zhang G."/>
            <person name="Wang J."/>
            <person name="Gladyshev V.N."/>
        </authorList>
    </citation>
    <scope>NUCLEOTIDE SEQUENCE [LARGE SCALE GENOMIC DNA]</scope>
</reference>
<comment type="catalytic activity">
    <reaction evidence="32">
        <text>1-O-(1Z-hexadecenyl)-2-(9Z-octadecenoyl)-sn-glycero-3-phosphocholine + H2O = 1-(1Z-hexadecenyl)-sn-glycero-3-phosphocholine + (9Z)-octadecenoate + H(+)</text>
        <dbReference type="Rhea" id="RHEA:67156"/>
        <dbReference type="ChEBI" id="CHEBI:15377"/>
        <dbReference type="ChEBI" id="CHEBI:15378"/>
        <dbReference type="ChEBI" id="CHEBI:30823"/>
        <dbReference type="ChEBI" id="CHEBI:73850"/>
        <dbReference type="ChEBI" id="CHEBI:86232"/>
    </reaction>
    <physiologicalReaction direction="left-to-right" evidence="32">
        <dbReference type="Rhea" id="RHEA:67157"/>
    </physiologicalReaction>
</comment>
<evidence type="ECO:0000256" key="23">
    <source>
        <dbReference type="ARBA" id="ARBA00048699"/>
    </source>
</evidence>
<evidence type="ECO:0000256" key="33">
    <source>
        <dbReference type="ARBA" id="ARBA00051855"/>
    </source>
</evidence>
<dbReference type="GO" id="GO:0047499">
    <property type="term" value="F:calcium-independent phospholipase A2 activity"/>
    <property type="evidence" value="ECO:0007669"/>
    <property type="project" value="UniProtKB-ARBA"/>
</dbReference>
<comment type="catalytic activity">
    <reaction evidence="16">
        <text>1-hexadecanoyl-2-(9Z,12Z-octadecadienoyl)-sn-glycero-3-phosphocholine + H2O = (9Z,12Z)-octadecadienoate + 1-hexadecanoyl-sn-glycero-3-phosphocholine + H(+)</text>
        <dbReference type="Rhea" id="RHEA:40811"/>
        <dbReference type="ChEBI" id="CHEBI:15377"/>
        <dbReference type="ChEBI" id="CHEBI:15378"/>
        <dbReference type="ChEBI" id="CHEBI:30245"/>
        <dbReference type="ChEBI" id="CHEBI:72998"/>
        <dbReference type="ChEBI" id="CHEBI:73002"/>
    </reaction>
    <physiologicalReaction direction="left-to-right" evidence="16">
        <dbReference type="Rhea" id="RHEA:40812"/>
    </physiologicalReaction>
</comment>
<keyword evidence="9 42" id="KW-0442">Lipid degradation</keyword>
<comment type="catalytic activity">
    <reaction evidence="29">
        <text>1-acyl-2-(5Z,8Z,11Z,14Z)-eicosatetraenoyl-sn-glycero-3-phosphoethanolamine + H2O = a 1-acyl-sn-glycero-3-phosphoethanolamine + (5Z,8Z,11Z,14Z)-eicosatetraenoate + H(+)</text>
        <dbReference type="Rhea" id="RHEA:40647"/>
        <dbReference type="ChEBI" id="CHEBI:15377"/>
        <dbReference type="ChEBI" id="CHEBI:15378"/>
        <dbReference type="ChEBI" id="CHEBI:32395"/>
        <dbReference type="ChEBI" id="CHEBI:64381"/>
        <dbReference type="ChEBI" id="CHEBI:75067"/>
    </reaction>
    <physiologicalReaction direction="left-to-right" evidence="29">
        <dbReference type="Rhea" id="RHEA:40648"/>
    </physiologicalReaction>
</comment>
<protein>
    <recommendedName>
        <fullName evidence="39">Calcium-independent phospholipase A2-gamma</fullName>
        <ecNumber evidence="5">3.1.1.5</ecNumber>
    </recommendedName>
    <alternativeName>
        <fullName evidence="40">Intracellular membrane-associated calcium-independent phospholipase A2 gamma</fullName>
    </alternativeName>
    <alternativeName>
        <fullName evidence="41">Patatin-like phospholipase domain-containing protein 8</fullName>
    </alternativeName>
</protein>
<evidence type="ECO:0000256" key="26">
    <source>
        <dbReference type="ARBA" id="ARBA00050774"/>
    </source>
</evidence>
<keyword evidence="6" id="KW-0812">Transmembrane</keyword>
<evidence type="ECO:0000256" key="18">
    <source>
        <dbReference type="ARBA" id="ARBA00036775"/>
    </source>
</evidence>
<dbReference type="PANTHER" id="PTHR24185">
    <property type="entry name" value="CALCIUM-INDEPENDENT PHOSPHOLIPASE A2-GAMMA"/>
    <property type="match status" value="1"/>
</dbReference>
<keyword evidence="8" id="KW-0256">Endoplasmic reticulum</keyword>
<organism evidence="45 46">
    <name type="scientific">Heterocephalus glaber</name>
    <name type="common">Naked mole rat</name>
    <dbReference type="NCBI Taxonomy" id="10181"/>
    <lineage>
        <taxon>Eukaryota</taxon>
        <taxon>Metazoa</taxon>
        <taxon>Chordata</taxon>
        <taxon>Craniata</taxon>
        <taxon>Vertebrata</taxon>
        <taxon>Euteleostomi</taxon>
        <taxon>Mammalia</taxon>
        <taxon>Eutheria</taxon>
        <taxon>Euarchontoglires</taxon>
        <taxon>Glires</taxon>
        <taxon>Rodentia</taxon>
        <taxon>Hystricomorpha</taxon>
        <taxon>Bathyergidae</taxon>
        <taxon>Heterocephalus</taxon>
    </lineage>
</organism>
<dbReference type="SUPFAM" id="SSF52151">
    <property type="entry name" value="FabD/lysophospholipase-like"/>
    <property type="match status" value="1"/>
</dbReference>
<evidence type="ECO:0000256" key="12">
    <source>
        <dbReference type="ARBA" id="ARBA00023128"/>
    </source>
</evidence>
<comment type="catalytic activity">
    <reaction evidence="35">
        <text>1-O-(1Z)-hexadecenyl-2 (5Z,8Z,11Z,14Z)-eicosatetraenoyl-sn-glycero-3-phosphocholine + H2O = 1-(1Z-hexadecenyl)-sn-glycero-3-phosphocholine + (5Z,8Z,11Z,14Z)-eicosatetraenoate + H(+)</text>
        <dbReference type="Rhea" id="RHEA:40579"/>
        <dbReference type="ChEBI" id="CHEBI:15377"/>
        <dbReference type="ChEBI" id="CHEBI:15378"/>
        <dbReference type="ChEBI" id="CHEBI:32395"/>
        <dbReference type="ChEBI" id="CHEBI:73850"/>
        <dbReference type="ChEBI" id="CHEBI:77292"/>
    </reaction>
    <physiologicalReaction direction="left-to-right" evidence="35">
        <dbReference type="Rhea" id="RHEA:40580"/>
    </physiologicalReaction>
</comment>
<evidence type="ECO:0000256" key="3">
    <source>
        <dbReference type="ARBA" id="ARBA00004549"/>
    </source>
</evidence>
<comment type="catalytic activity">
    <reaction evidence="23">
        <text>1-hexadecanoyl-2-(9Z-octadecenoyl)-sn-glycero-3-phosphocholine + H2O = 1-hexadecanoyl-sn-glycero-3-phosphocholine + (9Z)-octadecenoate + H(+)</text>
        <dbReference type="Rhea" id="RHEA:38779"/>
        <dbReference type="ChEBI" id="CHEBI:15377"/>
        <dbReference type="ChEBI" id="CHEBI:15378"/>
        <dbReference type="ChEBI" id="CHEBI:30823"/>
        <dbReference type="ChEBI" id="CHEBI:72998"/>
        <dbReference type="ChEBI" id="CHEBI:73001"/>
    </reaction>
    <physiologicalReaction direction="left-to-right" evidence="23">
        <dbReference type="Rhea" id="RHEA:38780"/>
    </physiologicalReaction>
</comment>
<evidence type="ECO:0000256" key="40">
    <source>
        <dbReference type="ARBA" id="ARBA00077226"/>
    </source>
</evidence>
<feature type="compositionally biased region" description="Polar residues" evidence="43">
    <location>
        <begin position="249"/>
        <end position="262"/>
    </location>
</feature>
<evidence type="ECO:0000256" key="9">
    <source>
        <dbReference type="ARBA" id="ARBA00022963"/>
    </source>
</evidence>
<proteinExistence type="predicted"/>
<evidence type="ECO:0000256" key="8">
    <source>
        <dbReference type="ARBA" id="ARBA00022824"/>
    </source>
</evidence>
<dbReference type="Proteomes" id="UP000006813">
    <property type="component" value="Unassembled WGS sequence"/>
</dbReference>
<comment type="catalytic activity">
    <reaction evidence="27">
        <text>a 1-O-(1Z-alkenyl)-2-acyl-sn-glycero-3-phosphocholine + H2O = a 1-O-(1Z-alkenyl)-sn-glycero-3-phosphocholine + a fatty acid + H(+)</text>
        <dbReference type="Rhea" id="RHEA:44068"/>
        <dbReference type="ChEBI" id="CHEBI:15377"/>
        <dbReference type="ChEBI" id="CHEBI:15378"/>
        <dbReference type="ChEBI" id="CHEBI:28868"/>
        <dbReference type="ChEBI" id="CHEBI:77286"/>
        <dbReference type="ChEBI" id="CHEBI:77287"/>
    </reaction>
    <physiologicalReaction direction="left-to-right" evidence="27">
        <dbReference type="Rhea" id="RHEA:44069"/>
    </physiologicalReaction>
</comment>
<comment type="catalytic activity">
    <reaction evidence="33">
        <text>1-octadecanoyl-2-(9Z-octadecenoyl)-sn-glycero-3-phosphocholine + H2O = 1-octadecanoyl-sn-glycero-3-phosphocholine + (9Z)-octadecenoate + H(+)</text>
        <dbReference type="Rhea" id="RHEA:40819"/>
        <dbReference type="ChEBI" id="CHEBI:15377"/>
        <dbReference type="ChEBI" id="CHEBI:15378"/>
        <dbReference type="ChEBI" id="CHEBI:30823"/>
        <dbReference type="ChEBI" id="CHEBI:73858"/>
        <dbReference type="ChEBI" id="CHEBI:75034"/>
    </reaction>
    <physiologicalReaction direction="left-to-right" evidence="33">
        <dbReference type="Rhea" id="RHEA:40820"/>
    </physiologicalReaction>
</comment>
<evidence type="ECO:0000256" key="30">
    <source>
        <dbReference type="ARBA" id="ARBA00051274"/>
    </source>
</evidence>
<evidence type="ECO:0000256" key="43">
    <source>
        <dbReference type="SAM" id="MobiDB-lite"/>
    </source>
</evidence>
<evidence type="ECO:0000256" key="20">
    <source>
        <dbReference type="ARBA" id="ARBA00048454"/>
    </source>
</evidence>
<evidence type="ECO:0000256" key="35">
    <source>
        <dbReference type="ARBA" id="ARBA00052290"/>
    </source>
</evidence>
<feature type="region of interest" description="Disordered" evidence="43">
    <location>
        <begin position="222"/>
        <end position="275"/>
    </location>
</feature>
<feature type="active site" description="Nucleophile" evidence="42">
    <location>
        <position position="485"/>
    </location>
</feature>
<dbReference type="InParanoid" id="G5C0C9"/>
<keyword evidence="12" id="KW-0496">Mitochondrion</keyword>
<comment type="catalytic activity">
    <reaction evidence="22">
        <text>1-hexadecanoyl-sn-glycero-3-phosphocholine + H2O = sn-glycerol 3-phosphocholine + hexadecanoate + H(+)</text>
        <dbReference type="Rhea" id="RHEA:40435"/>
        <dbReference type="ChEBI" id="CHEBI:7896"/>
        <dbReference type="ChEBI" id="CHEBI:15377"/>
        <dbReference type="ChEBI" id="CHEBI:15378"/>
        <dbReference type="ChEBI" id="CHEBI:16870"/>
        <dbReference type="ChEBI" id="CHEBI:72998"/>
    </reaction>
    <physiologicalReaction direction="left-to-right" evidence="22">
        <dbReference type="Rhea" id="RHEA:40436"/>
    </physiologicalReaction>
</comment>
<evidence type="ECO:0000256" key="39">
    <source>
        <dbReference type="ARBA" id="ARBA00067804"/>
    </source>
</evidence>
<comment type="catalytic activity">
    <reaction evidence="30">
        <text>1-acyl-2-(5Z,8Z,11Z,14Z-eicosatetraenoyl)-sn-glycero-3-phosphocholine + H2O = a 1-acyl-sn-glycero-3-phosphocholine + (5Z,8Z,11Z,14Z)-eicosatetraenoate + H(+)</text>
        <dbReference type="Rhea" id="RHEA:40651"/>
        <dbReference type="ChEBI" id="CHEBI:15377"/>
        <dbReference type="ChEBI" id="CHEBI:15378"/>
        <dbReference type="ChEBI" id="CHEBI:32395"/>
        <dbReference type="ChEBI" id="CHEBI:58168"/>
        <dbReference type="ChEBI" id="CHEBI:75063"/>
    </reaction>
    <physiologicalReaction direction="left-to-right" evidence="30">
        <dbReference type="Rhea" id="RHEA:40652"/>
    </physiologicalReaction>
</comment>
<comment type="catalytic activity">
    <reaction evidence="19">
        <text>1-hexadecanoyl-2-(5Z,8Z,11Z,14Z-eicosatetraenoyl)-sn-glycero-3-phosphocholine + H2O = 1-hexadecanoyl-sn-glycero-3-phosphocholine + (5Z,8Z,11Z,14Z)-eicosatetraenoate + H(+)</text>
        <dbReference type="Rhea" id="RHEA:40427"/>
        <dbReference type="ChEBI" id="CHEBI:15377"/>
        <dbReference type="ChEBI" id="CHEBI:15378"/>
        <dbReference type="ChEBI" id="CHEBI:32395"/>
        <dbReference type="ChEBI" id="CHEBI:72998"/>
        <dbReference type="ChEBI" id="CHEBI:73003"/>
    </reaction>
    <physiologicalReaction direction="left-to-right" evidence="19">
        <dbReference type="Rhea" id="RHEA:40428"/>
    </physiologicalReaction>
</comment>
<evidence type="ECO:0000256" key="28">
    <source>
        <dbReference type="ARBA" id="ARBA00050929"/>
    </source>
</evidence>
<dbReference type="FunFam" id="3.40.1090.10:FF:000012">
    <property type="entry name" value="calcium-independent phospholipase A2-gamma isoform X1"/>
    <property type="match status" value="1"/>
</dbReference>
<dbReference type="Gene3D" id="3.40.1090.10">
    <property type="entry name" value="Cytosolic phospholipase A2 catalytic domain"/>
    <property type="match status" value="1"/>
</dbReference>
<evidence type="ECO:0000256" key="36">
    <source>
        <dbReference type="ARBA" id="ARBA00052490"/>
    </source>
</evidence>
<comment type="pathway">
    <text evidence="4">Lipid metabolism.</text>
</comment>